<evidence type="ECO:0000256" key="1">
    <source>
        <dbReference type="ARBA" id="ARBA00012425"/>
    </source>
</evidence>
<dbReference type="Pfam" id="PF00069">
    <property type="entry name" value="Pkinase"/>
    <property type="match status" value="1"/>
</dbReference>
<dbReference type="GO" id="GO:0030332">
    <property type="term" value="F:cyclin binding"/>
    <property type="evidence" value="ECO:0007669"/>
    <property type="project" value="TreeGrafter"/>
</dbReference>
<dbReference type="PANTHER" id="PTHR24056">
    <property type="entry name" value="CELL DIVISION PROTEIN KINASE"/>
    <property type="match status" value="1"/>
</dbReference>
<evidence type="ECO:0000256" key="3">
    <source>
        <dbReference type="ARBA" id="ARBA00022840"/>
    </source>
</evidence>
<dbReference type="Proteomes" id="UP000245956">
    <property type="component" value="Unassembled WGS sequence"/>
</dbReference>
<dbReference type="EC" id="2.7.11.22" evidence="1"/>
<feature type="domain" description="Protein kinase" evidence="7">
    <location>
        <begin position="102"/>
        <end position="398"/>
    </location>
</feature>
<dbReference type="PANTHER" id="PTHR24056:SF576">
    <property type="entry name" value="SERINE_THREONINE-PROTEIN KINASE CSK1"/>
    <property type="match status" value="1"/>
</dbReference>
<dbReference type="GO" id="GO:0005524">
    <property type="term" value="F:ATP binding"/>
    <property type="evidence" value="ECO:0007669"/>
    <property type="project" value="UniProtKB-KW"/>
</dbReference>
<name>A0A2U3DWZ8_PURLI</name>
<dbReference type="Gene3D" id="3.30.200.20">
    <property type="entry name" value="Phosphorylase Kinase, domain 1"/>
    <property type="match status" value="1"/>
</dbReference>
<proteinExistence type="predicted"/>
<dbReference type="InterPro" id="IPR050108">
    <property type="entry name" value="CDK"/>
</dbReference>
<reference evidence="8 9" key="1">
    <citation type="journal article" date="2016" name="Front. Microbiol.">
        <title>Genome and transcriptome sequences reveal the specific parasitism of the nematophagous Purpureocillium lilacinum 36-1.</title>
        <authorList>
            <person name="Xie J."/>
            <person name="Li S."/>
            <person name="Mo C."/>
            <person name="Xiao X."/>
            <person name="Peng D."/>
            <person name="Wang G."/>
            <person name="Xiao Y."/>
        </authorList>
    </citation>
    <scope>NUCLEOTIDE SEQUENCE [LARGE SCALE GENOMIC DNA]</scope>
    <source>
        <strain evidence="8 9">36-1</strain>
    </source>
</reference>
<evidence type="ECO:0000313" key="8">
    <source>
        <dbReference type="EMBL" id="PWI66762.1"/>
    </source>
</evidence>
<dbReference type="GO" id="GO:0004693">
    <property type="term" value="F:cyclin-dependent protein serine/threonine kinase activity"/>
    <property type="evidence" value="ECO:0007669"/>
    <property type="project" value="UniProtKB-EC"/>
</dbReference>
<dbReference type="SUPFAM" id="SSF56112">
    <property type="entry name" value="Protein kinase-like (PK-like)"/>
    <property type="match status" value="1"/>
</dbReference>
<dbReference type="GO" id="GO:0005737">
    <property type="term" value="C:cytoplasm"/>
    <property type="evidence" value="ECO:0007669"/>
    <property type="project" value="TreeGrafter"/>
</dbReference>
<dbReference type="EMBL" id="LCWV01000022">
    <property type="protein sequence ID" value="PWI66762.1"/>
    <property type="molecule type" value="Genomic_DNA"/>
</dbReference>
<dbReference type="InterPro" id="IPR011009">
    <property type="entry name" value="Kinase-like_dom_sf"/>
</dbReference>
<dbReference type="GO" id="GO:0010389">
    <property type="term" value="P:regulation of G2/M transition of mitotic cell cycle"/>
    <property type="evidence" value="ECO:0007669"/>
    <property type="project" value="TreeGrafter"/>
</dbReference>
<gene>
    <name evidence="8" type="ORF">PCL_04606</name>
</gene>
<keyword evidence="3" id="KW-0067">ATP-binding</keyword>
<evidence type="ECO:0000256" key="2">
    <source>
        <dbReference type="ARBA" id="ARBA00022741"/>
    </source>
</evidence>
<comment type="catalytic activity">
    <reaction evidence="4">
        <text>L-threonyl-[protein] + ATP = O-phospho-L-threonyl-[protein] + ADP + H(+)</text>
        <dbReference type="Rhea" id="RHEA:46608"/>
        <dbReference type="Rhea" id="RHEA-COMP:11060"/>
        <dbReference type="Rhea" id="RHEA-COMP:11605"/>
        <dbReference type="ChEBI" id="CHEBI:15378"/>
        <dbReference type="ChEBI" id="CHEBI:30013"/>
        <dbReference type="ChEBI" id="CHEBI:30616"/>
        <dbReference type="ChEBI" id="CHEBI:61977"/>
        <dbReference type="ChEBI" id="CHEBI:456216"/>
        <dbReference type="EC" id="2.7.11.22"/>
    </reaction>
</comment>
<dbReference type="GO" id="GO:0000307">
    <property type="term" value="C:cyclin-dependent protein kinase holoenzyme complex"/>
    <property type="evidence" value="ECO:0007669"/>
    <property type="project" value="TreeGrafter"/>
</dbReference>
<dbReference type="GO" id="GO:0005634">
    <property type="term" value="C:nucleus"/>
    <property type="evidence" value="ECO:0007669"/>
    <property type="project" value="TreeGrafter"/>
</dbReference>
<comment type="caution">
    <text evidence="8">The sequence shown here is derived from an EMBL/GenBank/DDBJ whole genome shotgun (WGS) entry which is preliminary data.</text>
</comment>
<accession>A0A2U3DWZ8</accession>
<sequence>MAGVEWKASLSALDRYEVIQTLAYRRASLPPAAQGDAVAIEQAAYQGAASREGYNAACDAGVATRSKSSSTSPSSPSHDAAPDGTSSDHSANDRGGTRIGPYTNCTPIAEGVTSQVFRSGSNALKVITTHRNIEPHNPRREAKILSSLSDCPEVITLLDVFHDQAQCMVLRFPYMPLTLAAVIDRGGASRGGSAPSKGLSQRQLGVIFRDVLLALSHIHPMGIIHRDIKPSAILLASPTGPGRLSDFGTAWHPSLSAAVEPPDDKILDIGTGPYRAPEVLFGNKAYDAGVDVWSLGVALAEAATGAPPFESRPASEDGSQLGLILSVFKTLGTPTPETWPEAQSFKVSPFQLWTVFPQRPWTEIMPGVNDDTRAAVAAMVRFDKERVAAAQALELPLFANV</sequence>
<evidence type="ECO:0000256" key="5">
    <source>
        <dbReference type="ARBA" id="ARBA00048367"/>
    </source>
</evidence>
<evidence type="ECO:0000313" key="9">
    <source>
        <dbReference type="Proteomes" id="UP000245956"/>
    </source>
</evidence>
<dbReference type="InterPro" id="IPR000719">
    <property type="entry name" value="Prot_kinase_dom"/>
</dbReference>
<evidence type="ECO:0000259" key="7">
    <source>
        <dbReference type="PROSITE" id="PS50011"/>
    </source>
</evidence>
<dbReference type="AlphaFoldDB" id="A0A2U3DWZ8"/>
<evidence type="ECO:0000256" key="6">
    <source>
        <dbReference type="SAM" id="MobiDB-lite"/>
    </source>
</evidence>
<feature type="compositionally biased region" description="Low complexity" evidence="6">
    <location>
        <begin position="66"/>
        <end position="77"/>
    </location>
</feature>
<protein>
    <recommendedName>
        <fullName evidence="1">cyclin-dependent kinase</fullName>
        <ecNumber evidence="1">2.7.11.22</ecNumber>
    </recommendedName>
</protein>
<dbReference type="PROSITE" id="PS50011">
    <property type="entry name" value="PROTEIN_KINASE_DOM"/>
    <property type="match status" value="1"/>
</dbReference>
<evidence type="ECO:0000256" key="4">
    <source>
        <dbReference type="ARBA" id="ARBA00047811"/>
    </source>
</evidence>
<feature type="region of interest" description="Disordered" evidence="6">
    <location>
        <begin position="64"/>
        <end position="104"/>
    </location>
</feature>
<organism evidence="8 9">
    <name type="scientific">Purpureocillium lilacinum</name>
    <name type="common">Paecilomyces lilacinus</name>
    <dbReference type="NCBI Taxonomy" id="33203"/>
    <lineage>
        <taxon>Eukaryota</taxon>
        <taxon>Fungi</taxon>
        <taxon>Dikarya</taxon>
        <taxon>Ascomycota</taxon>
        <taxon>Pezizomycotina</taxon>
        <taxon>Sordariomycetes</taxon>
        <taxon>Hypocreomycetidae</taxon>
        <taxon>Hypocreales</taxon>
        <taxon>Ophiocordycipitaceae</taxon>
        <taxon>Purpureocillium</taxon>
    </lineage>
</organism>
<dbReference type="GO" id="GO:0007165">
    <property type="term" value="P:signal transduction"/>
    <property type="evidence" value="ECO:0007669"/>
    <property type="project" value="TreeGrafter"/>
</dbReference>
<dbReference type="GO" id="GO:0000082">
    <property type="term" value="P:G1/S transition of mitotic cell cycle"/>
    <property type="evidence" value="ECO:0007669"/>
    <property type="project" value="TreeGrafter"/>
</dbReference>
<comment type="catalytic activity">
    <reaction evidence="5">
        <text>L-seryl-[protein] + ATP = O-phospho-L-seryl-[protein] + ADP + H(+)</text>
        <dbReference type="Rhea" id="RHEA:17989"/>
        <dbReference type="Rhea" id="RHEA-COMP:9863"/>
        <dbReference type="Rhea" id="RHEA-COMP:11604"/>
        <dbReference type="ChEBI" id="CHEBI:15378"/>
        <dbReference type="ChEBI" id="CHEBI:29999"/>
        <dbReference type="ChEBI" id="CHEBI:30616"/>
        <dbReference type="ChEBI" id="CHEBI:83421"/>
        <dbReference type="ChEBI" id="CHEBI:456216"/>
        <dbReference type="EC" id="2.7.11.22"/>
    </reaction>
</comment>
<keyword evidence="2" id="KW-0547">Nucleotide-binding</keyword>
<dbReference type="GO" id="GO:0010468">
    <property type="term" value="P:regulation of gene expression"/>
    <property type="evidence" value="ECO:0007669"/>
    <property type="project" value="TreeGrafter"/>
</dbReference>
<dbReference type="Gene3D" id="1.10.510.10">
    <property type="entry name" value="Transferase(Phosphotransferase) domain 1"/>
    <property type="match status" value="1"/>
</dbReference>